<comment type="caution">
    <text evidence="3">The sequence shown here is derived from an EMBL/GenBank/DDBJ whole genome shotgun (WGS) entry which is preliminary data.</text>
</comment>
<name>A0A2S6GTC1_9PSEU</name>
<dbReference type="EMBL" id="PTIX01000005">
    <property type="protein sequence ID" value="PPK68474.1"/>
    <property type="molecule type" value="Genomic_DNA"/>
</dbReference>
<evidence type="ECO:0000256" key="2">
    <source>
        <dbReference type="SAM" id="Phobius"/>
    </source>
</evidence>
<evidence type="ECO:0000313" key="4">
    <source>
        <dbReference type="Proteomes" id="UP000239203"/>
    </source>
</evidence>
<keyword evidence="2" id="KW-0812">Transmembrane</keyword>
<keyword evidence="4" id="KW-1185">Reference proteome</keyword>
<feature type="transmembrane region" description="Helical" evidence="2">
    <location>
        <begin position="209"/>
        <end position="228"/>
    </location>
</feature>
<reference evidence="3 4" key="1">
    <citation type="submission" date="2018-02" db="EMBL/GenBank/DDBJ databases">
        <title>Genomic Encyclopedia of Archaeal and Bacterial Type Strains, Phase II (KMG-II): from individual species to whole genera.</title>
        <authorList>
            <person name="Goeker M."/>
        </authorList>
    </citation>
    <scope>NUCLEOTIDE SEQUENCE [LARGE SCALE GENOMIC DNA]</scope>
    <source>
        <strain evidence="3 4">YU 961-1</strain>
    </source>
</reference>
<keyword evidence="2" id="KW-1133">Transmembrane helix</keyword>
<accession>A0A2S6GTC1</accession>
<protein>
    <recommendedName>
        <fullName evidence="5">Hydrolytic protein</fullName>
    </recommendedName>
</protein>
<dbReference type="Proteomes" id="UP000239203">
    <property type="component" value="Unassembled WGS sequence"/>
</dbReference>
<evidence type="ECO:0008006" key="5">
    <source>
        <dbReference type="Google" id="ProtNLM"/>
    </source>
</evidence>
<evidence type="ECO:0000256" key="1">
    <source>
        <dbReference type="SAM" id="MobiDB-lite"/>
    </source>
</evidence>
<feature type="compositionally biased region" description="Gly residues" evidence="1">
    <location>
        <begin position="278"/>
        <end position="295"/>
    </location>
</feature>
<gene>
    <name evidence="3" type="ORF">CLV40_105197</name>
</gene>
<proteinExistence type="predicted"/>
<dbReference type="AlphaFoldDB" id="A0A2S6GTC1"/>
<keyword evidence="2" id="KW-0472">Membrane</keyword>
<feature type="region of interest" description="Disordered" evidence="1">
    <location>
        <begin position="243"/>
        <end position="315"/>
    </location>
</feature>
<organism evidence="3 4">
    <name type="scientific">Actinokineospora auranticolor</name>
    <dbReference type="NCBI Taxonomy" id="155976"/>
    <lineage>
        <taxon>Bacteria</taxon>
        <taxon>Bacillati</taxon>
        <taxon>Actinomycetota</taxon>
        <taxon>Actinomycetes</taxon>
        <taxon>Pseudonocardiales</taxon>
        <taxon>Pseudonocardiaceae</taxon>
        <taxon>Actinokineospora</taxon>
    </lineage>
</organism>
<evidence type="ECO:0000313" key="3">
    <source>
        <dbReference type="EMBL" id="PPK68474.1"/>
    </source>
</evidence>
<sequence length="415" mass="44151">MTVVPGSEATTTLTVRNDTDIVEAYTFEPVGPCAAWATVEPERLSLYPGTAERVTVRLRPPRTADVRAGENPLGIRVLPVEHPELVTVPETTVVVEPFGSLDAGLRPTRRRTWRSARYQVELANRGNSPTTVTLTPADTGDDPRVRVTPTTVDLRPQDEGAATLRVRTRGIVWFGKSTTYPVRVTATTAEGESRELTGELVRMALLPRWLLALLALLVALLLLWFTLVRPAVRSSAREAAEQAAENKAQEMVQDGQLQPGPSNPAVIGDPGQAQQPGAPGGAQPGGTPGGTGGGVSRQSSGTVEVRTGGGTAGSGTYVVPPGKTFLITDLVLANFQGDEGVLTVVFGDRVITTIALETFRNQDYHWVTPIEITENGAVTANVSCDRPGTPASGRQAQTCVEVLNVSGELRDLPTR</sequence>